<evidence type="ECO:0000256" key="2">
    <source>
        <dbReference type="ARBA" id="ARBA00022475"/>
    </source>
</evidence>
<dbReference type="PIRSF" id="PIRSF006066">
    <property type="entry name" value="HI0050"/>
    <property type="match status" value="1"/>
</dbReference>
<evidence type="ECO:0000256" key="1">
    <source>
        <dbReference type="ARBA" id="ARBA00004429"/>
    </source>
</evidence>
<keyword evidence="6 7" id="KW-0472">Membrane</keyword>
<dbReference type="InterPro" id="IPR010656">
    <property type="entry name" value="DctM"/>
</dbReference>
<name>A0A1G8QPP7_9BACI</name>
<evidence type="ECO:0000313" key="9">
    <source>
        <dbReference type="EMBL" id="SDJ06623.1"/>
    </source>
</evidence>
<protein>
    <submittedName>
        <fullName evidence="9">TRAP transporter, DctM subunit</fullName>
    </submittedName>
</protein>
<dbReference type="AlphaFoldDB" id="A0A1G8QPP7"/>
<dbReference type="RefSeq" id="WP_090399232.1">
    <property type="nucleotide sequence ID" value="NZ_FNEN01000013.1"/>
</dbReference>
<feature type="transmembrane region" description="Helical" evidence="7">
    <location>
        <begin position="213"/>
        <end position="234"/>
    </location>
</feature>
<keyword evidence="10" id="KW-1185">Reference proteome</keyword>
<keyword evidence="3" id="KW-0997">Cell inner membrane</keyword>
<keyword evidence="2" id="KW-1003">Cell membrane</keyword>
<reference evidence="9 10" key="1">
    <citation type="submission" date="2016-10" db="EMBL/GenBank/DDBJ databases">
        <authorList>
            <person name="de Groot N.N."/>
        </authorList>
    </citation>
    <scope>NUCLEOTIDE SEQUENCE [LARGE SCALE GENOMIC DNA]</scope>
    <source>
        <strain evidence="9 10">DSM 21771</strain>
    </source>
</reference>
<feature type="transmembrane region" description="Helical" evidence="7">
    <location>
        <begin position="313"/>
        <end position="343"/>
    </location>
</feature>
<gene>
    <name evidence="9" type="ORF">SAMN04488123_11335</name>
</gene>
<sequence>MDVAIIFIVWAILLFLGVPVGFSLIIAGLMYFIIGDWNLVYASGAQLIDGIDNFTLLAIPFFIFTGMLMNSSGITDRIFEFARSLVGHINGGMGHVNITASLMFSGMSGSSLADAGGLGQLEIRTMRRAGYDDDFNGGLTASSAILSGIIPPSLNMIIYAAIANVSVASMFIAGLVPGLLVAISLFATSYFLAKKRGYPVLERASLKAIGKDFLRAFWALLTPVIIIGGIFSGYFTPTEAAVVSSTYALILGFLVYRELNFKKLYTVIVDSMKMTGVVVLMLAAVEFFGQFIAREQVPIMVADFFLGATENPIILLLLIALLLLILGTFIEALALLVLVVPVLIPVVTSVGIDPIFFGVFVILCLMIGILTPPMGMALFVVSRVGDIPVGTMYRGVLPFLLPLFVVLVLMIFVPEISTFLVDILN</sequence>
<feature type="transmembrane region" description="Helical" evidence="7">
    <location>
        <begin position="399"/>
        <end position="421"/>
    </location>
</feature>
<comment type="subcellular location">
    <subcellularLocation>
        <location evidence="1">Cell inner membrane</location>
        <topology evidence="1">Multi-pass membrane protein</topology>
    </subcellularLocation>
</comment>
<evidence type="ECO:0000256" key="6">
    <source>
        <dbReference type="ARBA" id="ARBA00023136"/>
    </source>
</evidence>
<accession>A0A1G8QPP7</accession>
<evidence type="ECO:0000256" key="5">
    <source>
        <dbReference type="ARBA" id="ARBA00022989"/>
    </source>
</evidence>
<dbReference type="GO" id="GO:0005886">
    <property type="term" value="C:plasma membrane"/>
    <property type="evidence" value="ECO:0007669"/>
    <property type="project" value="UniProtKB-SubCell"/>
</dbReference>
<feature type="transmembrane region" description="Helical" evidence="7">
    <location>
        <begin position="54"/>
        <end position="74"/>
    </location>
</feature>
<feature type="domain" description="TRAP C4-dicarboxylate transport system permease DctM subunit" evidence="8">
    <location>
        <begin position="7"/>
        <end position="416"/>
    </location>
</feature>
<dbReference type="EMBL" id="FNEN01000013">
    <property type="protein sequence ID" value="SDJ06623.1"/>
    <property type="molecule type" value="Genomic_DNA"/>
</dbReference>
<keyword evidence="5 7" id="KW-1133">Transmembrane helix</keyword>
<feature type="transmembrane region" description="Helical" evidence="7">
    <location>
        <begin position="240"/>
        <end position="256"/>
    </location>
</feature>
<evidence type="ECO:0000313" key="10">
    <source>
        <dbReference type="Proteomes" id="UP000198853"/>
    </source>
</evidence>
<dbReference type="Pfam" id="PF06808">
    <property type="entry name" value="DctM"/>
    <property type="match status" value="1"/>
</dbReference>
<organism evidence="9 10">
    <name type="scientific">Natribacillus halophilus</name>
    <dbReference type="NCBI Taxonomy" id="549003"/>
    <lineage>
        <taxon>Bacteria</taxon>
        <taxon>Bacillati</taxon>
        <taxon>Bacillota</taxon>
        <taxon>Bacilli</taxon>
        <taxon>Bacillales</taxon>
        <taxon>Bacillaceae</taxon>
        <taxon>Natribacillus</taxon>
    </lineage>
</organism>
<proteinExistence type="predicted"/>
<dbReference type="GO" id="GO:0022857">
    <property type="term" value="F:transmembrane transporter activity"/>
    <property type="evidence" value="ECO:0007669"/>
    <property type="project" value="TreeGrafter"/>
</dbReference>
<feature type="transmembrane region" description="Helical" evidence="7">
    <location>
        <begin position="135"/>
        <end position="162"/>
    </location>
</feature>
<evidence type="ECO:0000256" key="7">
    <source>
        <dbReference type="SAM" id="Phobius"/>
    </source>
</evidence>
<evidence type="ECO:0000256" key="3">
    <source>
        <dbReference type="ARBA" id="ARBA00022519"/>
    </source>
</evidence>
<feature type="transmembrane region" description="Helical" evidence="7">
    <location>
        <begin position="7"/>
        <end position="34"/>
    </location>
</feature>
<keyword evidence="4 7" id="KW-0812">Transmembrane</keyword>
<dbReference type="PANTHER" id="PTHR33362:SF3">
    <property type="entry name" value="SIALIC ACID TRAP TRANSPORTER PERMEASE PROTEIN SIAT"/>
    <property type="match status" value="1"/>
</dbReference>
<dbReference type="OrthoDB" id="9785600at2"/>
<dbReference type="PANTHER" id="PTHR33362">
    <property type="entry name" value="SIALIC ACID TRAP TRANSPORTER PERMEASE PROTEIN SIAT-RELATED"/>
    <property type="match status" value="1"/>
</dbReference>
<feature type="transmembrane region" description="Helical" evidence="7">
    <location>
        <begin position="276"/>
        <end position="293"/>
    </location>
</feature>
<dbReference type="NCBIfam" id="TIGR00786">
    <property type="entry name" value="dctM"/>
    <property type="match status" value="1"/>
</dbReference>
<feature type="transmembrane region" description="Helical" evidence="7">
    <location>
        <begin position="168"/>
        <end position="192"/>
    </location>
</feature>
<dbReference type="Proteomes" id="UP000198853">
    <property type="component" value="Unassembled WGS sequence"/>
</dbReference>
<feature type="transmembrane region" description="Helical" evidence="7">
    <location>
        <begin position="355"/>
        <end position="379"/>
    </location>
</feature>
<evidence type="ECO:0000259" key="8">
    <source>
        <dbReference type="Pfam" id="PF06808"/>
    </source>
</evidence>
<dbReference type="InterPro" id="IPR004681">
    <property type="entry name" value="TRAP_DctM"/>
</dbReference>
<evidence type="ECO:0000256" key="4">
    <source>
        <dbReference type="ARBA" id="ARBA00022692"/>
    </source>
</evidence>